<name>A0A0R3SXT7_HYMDI</name>
<gene>
    <name evidence="1" type="ORF">HDID_LOCUS10575</name>
</gene>
<reference evidence="3" key="1">
    <citation type="submission" date="2017-02" db="UniProtKB">
        <authorList>
            <consortium name="WormBaseParasite"/>
        </authorList>
    </citation>
    <scope>IDENTIFICATION</scope>
</reference>
<evidence type="ECO:0000313" key="3">
    <source>
        <dbReference type="WBParaSite" id="HDID_0001057701-mRNA-1"/>
    </source>
</evidence>
<dbReference type="Proteomes" id="UP000274504">
    <property type="component" value="Unassembled WGS sequence"/>
</dbReference>
<dbReference type="WBParaSite" id="HDID_0001057701-mRNA-1">
    <property type="protein sequence ID" value="HDID_0001057701-mRNA-1"/>
    <property type="gene ID" value="HDID_0001057701"/>
</dbReference>
<dbReference type="AlphaFoldDB" id="A0A0R3SXT7"/>
<protein>
    <submittedName>
        <fullName evidence="1 3">Uncharacterized protein</fullName>
    </submittedName>
</protein>
<reference evidence="1 2" key="2">
    <citation type="submission" date="2018-11" db="EMBL/GenBank/DDBJ databases">
        <authorList>
            <consortium name="Pathogen Informatics"/>
        </authorList>
    </citation>
    <scope>NUCLEOTIDE SEQUENCE [LARGE SCALE GENOMIC DNA]</scope>
</reference>
<evidence type="ECO:0000313" key="1">
    <source>
        <dbReference type="EMBL" id="VDL63584.1"/>
    </source>
</evidence>
<evidence type="ECO:0000313" key="2">
    <source>
        <dbReference type="Proteomes" id="UP000274504"/>
    </source>
</evidence>
<accession>A0A0R3SXT7</accession>
<sequence>MVLAIALTEKKLPVREREEPTVSVNHLRPNSLIIPGRSNADITHSSRYLSVQPFSVFSHASDGHAFLLLIANG</sequence>
<dbReference type="EMBL" id="UYSG01011773">
    <property type="protein sequence ID" value="VDL63584.1"/>
    <property type="molecule type" value="Genomic_DNA"/>
</dbReference>
<organism evidence="3">
    <name type="scientific">Hymenolepis diminuta</name>
    <name type="common">Rat tapeworm</name>
    <dbReference type="NCBI Taxonomy" id="6216"/>
    <lineage>
        <taxon>Eukaryota</taxon>
        <taxon>Metazoa</taxon>
        <taxon>Spiralia</taxon>
        <taxon>Lophotrochozoa</taxon>
        <taxon>Platyhelminthes</taxon>
        <taxon>Cestoda</taxon>
        <taxon>Eucestoda</taxon>
        <taxon>Cyclophyllidea</taxon>
        <taxon>Hymenolepididae</taxon>
        <taxon>Hymenolepis</taxon>
    </lineage>
</organism>
<proteinExistence type="predicted"/>